<dbReference type="EMBL" id="RXIH01000022">
    <property type="protein sequence ID" value="RZN56531.1"/>
    <property type="molecule type" value="Genomic_DNA"/>
</dbReference>
<evidence type="ECO:0000313" key="7">
    <source>
        <dbReference type="EMBL" id="RZN56531.1"/>
    </source>
</evidence>
<evidence type="ECO:0000256" key="3">
    <source>
        <dbReference type="ARBA" id="ARBA00022605"/>
    </source>
</evidence>
<keyword evidence="5 6" id="KW-0456">Lyase</keyword>
<dbReference type="GO" id="GO:0000105">
    <property type="term" value="P:L-histidine biosynthetic process"/>
    <property type="evidence" value="ECO:0007669"/>
    <property type="project" value="UniProtKB-UniRule"/>
</dbReference>
<comment type="caution">
    <text evidence="7">The sequence shown here is derived from an EMBL/GenBank/DDBJ whole genome shotgun (WGS) entry which is preliminary data.</text>
</comment>
<reference evidence="7 9" key="2">
    <citation type="journal article" date="2019" name="Nat. Microbiol.">
        <title>Wide diversity of methane and short-chain alkane metabolisms in uncultured archaea.</title>
        <authorList>
            <person name="Borrel G."/>
            <person name="Adam P.S."/>
            <person name="McKay L.J."/>
            <person name="Chen L.X."/>
            <person name="Sierra-Garcia I.N."/>
            <person name="Sieber C.M."/>
            <person name="Letourneur Q."/>
            <person name="Ghozlane A."/>
            <person name="Andersen G.L."/>
            <person name="Li W.J."/>
            <person name="Hallam S.J."/>
            <person name="Muyzer G."/>
            <person name="de Oliveira V.M."/>
            <person name="Inskeep W.P."/>
            <person name="Banfield J.F."/>
            <person name="Gribaldo S."/>
        </authorList>
    </citation>
    <scope>NUCLEOTIDE SEQUENCE [LARGE SCALE GENOMIC DNA]</scope>
    <source>
        <strain evidence="7">Verst-YHS</strain>
    </source>
</reference>
<dbReference type="UniPathway" id="UPA00031">
    <property type="reaction ID" value="UER00011"/>
</dbReference>
<evidence type="ECO:0000313" key="8">
    <source>
        <dbReference type="EMBL" id="TDA38704.1"/>
    </source>
</evidence>
<protein>
    <recommendedName>
        <fullName evidence="2 6">Imidazoleglycerol-phosphate dehydratase</fullName>
        <shortName evidence="6">IGPD</shortName>
        <ecNumber evidence="6">4.2.1.19</ecNumber>
    </recommendedName>
</protein>
<dbReference type="FunFam" id="3.30.230.40:FF:000003">
    <property type="entry name" value="Imidazoleglycerol-phosphate dehydratase HisB"/>
    <property type="match status" value="1"/>
</dbReference>
<dbReference type="InterPro" id="IPR000807">
    <property type="entry name" value="ImidazoleglycerolP_deHydtase"/>
</dbReference>
<evidence type="ECO:0000256" key="6">
    <source>
        <dbReference type="HAMAP-Rule" id="MF_00076"/>
    </source>
</evidence>
<dbReference type="FunFam" id="3.30.230.40:FF:000001">
    <property type="entry name" value="Imidazoleglycerol-phosphate dehydratase HisB"/>
    <property type="match status" value="1"/>
</dbReference>
<evidence type="ECO:0000256" key="5">
    <source>
        <dbReference type="ARBA" id="ARBA00023239"/>
    </source>
</evidence>
<dbReference type="AlphaFoldDB" id="A0A520KFY4"/>
<name>A0A520KFY4_9CREN</name>
<evidence type="ECO:0000313" key="9">
    <source>
        <dbReference type="Proteomes" id="UP000316080"/>
    </source>
</evidence>
<dbReference type="InterPro" id="IPR038494">
    <property type="entry name" value="IGPD_sf"/>
</dbReference>
<evidence type="ECO:0000256" key="2">
    <source>
        <dbReference type="ARBA" id="ARBA00016664"/>
    </source>
</evidence>
<organism evidence="7 9">
    <name type="scientific">Thermoproteota archaeon</name>
    <dbReference type="NCBI Taxonomy" id="2056631"/>
    <lineage>
        <taxon>Archaea</taxon>
        <taxon>Thermoproteota</taxon>
    </lineage>
</organism>
<dbReference type="Proteomes" id="UP000317265">
    <property type="component" value="Unassembled WGS sequence"/>
</dbReference>
<keyword evidence="4 6" id="KW-0368">Histidine biosynthesis</keyword>
<dbReference type="PANTHER" id="PTHR23133:SF2">
    <property type="entry name" value="IMIDAZOLEGLYCEROL-PHOSPHATE DEHYDRATASE"/>
    <property type="match status" value="1"/>
</dbReference>
<dbReference type="GO" id="GO:0005737">
    <property type="term" value="C:cytoplasm"/>
    <property type="evidence" value="ECO:0007669"/>
    <property type="project" value="UniProtKB-SubCell"/>
</dbReference>
<dbReference type="GO" id="GO:0004424">
    <property type="term" value="F:imidazoleglycerol-phosphate dehydratase activity"/>
    <property type="evidence" value="ECO:0007669"/>
    <property type="project" value="UniProtKB-UniRule"/>
</dbReference>
<dbReference type="InterPro" id="IPR020568">
    <property type="entry name" value="Ribosomal_Su5_D2-typ_SF"/>
</dbReference>
<accession>A0A520KFY4</accession>
<keyword evidence="6" id="KW-0963">Cytoplasm</keyword>
<evidence type="ECO:0000256" key="4">
    <source>
        <dbReference type="ARBA" id="ARBA00023102"/>
    </source>
</evidence>
<dbReference type="PANTHER" id="PTHR23133">
    <property type="entry name" value="IMIDAZOLEGLYCEROL-PHOSPHATE DEHYDRATASE HIS7"/>
    <property type="match status" value="1"/>
</dbReference>
<evidence type="ECO:0000256" key="1">
    <source>
        <dbReference type="ARBA" id="ARBA00005047"/>
    </source>
</evidence>
<dbReference type="Pfam" id="PF00475">
    <property type="entry name" value="IGPD"/>
    <property type="match status" value="1"/>
</dbReference>
<keyword evidence="3 6" id="KW-0028">Amino-acid biosynthesis</keyword>
<comment type="subcellular location">
    <subcellularLocation>
        <location evidence="6">Cytoplasm</location>
    </subcellularLocation>
</comment>
<dbReference type="Gene3D" id="3.30.230.40">
    <property type="entry name" value="Imidazole glycerol phosphate dehydratase, domain 1"/>
    <property type="match status" value="2"/>
</dbReference>
<comment type="pathway">
    <text evidence="1 6">Amino-acid biosynthesis; L-histidine biosynthesis; L-histidine from 5-phospho-alpha-D-ribose 1-diphosphate: step 6/9.</text>
</comment>
<dbReference type="SUPFAM" id="SSF54211">
    <property type="entry name" value="Ribosomal protein S5 domain 2-like"/>
    <property type="match status" value="2"/>
</dbReference>
<dbReference type="EMBL" id="QNVI01000044">
    <property type="protein sequence ID" value="TDA38704.1"/>
    <property type="molecule type" value="Genomic_DNA"/>
</dbReference>
<gene>
    <name evidence="6" type="primary">hisB</name>
    <name evidence="8" type="ORF">DSO09_03860</name>
    <name evidence="7" type="ORF">EF809_02630</name>
</gene>
<evidence type="ECO:0000313" key="10">
    <source>
        <dbReference type="Proteomes" id="UP000317265"/>
    </source>
</evidence>
<comment type="catalytic activity">
    <reaction evidence="6">
        <text>D-erythro-1-(imidazol-4-yl)glycerol 3-phosphate = 3-(imidazol-4-yl)-2-oxopropyl phosphate + H2O</text>
        <dbReference type="Rhea" id="RHEA:11040"/>
        <dbReference type="ChEBI" id="CHEBI:15377"/>
        <dbReference type="ChEBI" id="CHEBI:57766"/>
        <dbReference type="ChEBI" id="CHEBI:58278"/>
        <dbReference type="EC" id="4.2.1.19"/>
    </reaction>
</comment>
<sequence length="192" mass="21341">MENEFIEYTRETKEVKIKVNLRINGRGIFEGSCGTVFMDHMIKTLAKHGRIDIIVDAKGDLKHHIIEDLAICIGKAINSALRNKEGIARFGFAYVPMDEALARAVVDLGGRAYCKLELNVRDNVIEDTKIEDIIHFLETLSQSLEANIHISVLYGFNDHHKIEASIKALAIALREAMKKIGDGIPSTKGVIG</sequence>
<dbReference type="HAMAP" id="MF_00076">
    <property type="entry name" value="HisB"/>
    <property type="match status" value="1"/>
</dbReference>
<proteinExistence type="inferred from homology"/>
<reference evidence="8 10" key="1">
    <citation type="journal article" date="2019" name="Nat. Microbiol.">
        <title>Expanding anaerobic alkane metabolism in the domain of Archaea.</title>
        <authorList>
            <person name="Wang Y."/>
            <person name="Wegener G."/>
            <person name="Hou J."/>
            <person name="Wang F."/>
            <person name="Xiao X."/>
        </authorList>
    </citation>
    <scope>NUCLEOTIDE SEQUENCE [LARGE SCALE GENOMIC DNA]</scope>
    <source>
        <strain evidence="8">WYZ-LMO11</strain>
    </source>
</reference>
<dbReference type="Proteomes" id="UP000316080">
    <property type="component" value="Unassembled WGS sequence"/>
</dbReference>
<dbReference type="EC" id="4.2.1.19" evidence="6"/>
<comment type="similarity">
    <text evidence="6">Belongs to the imidazoleglycerol-phosphate dehydratase family.</text>
</comment>